<dbReference type="Gene3D" id="1.20.1600.10">
    <property type="entry name" value="Outer membrane efflux proteins (OEP)"/>
    <property type="match status" value="1"/>
</dbReference>
<evidence type="ECO:0000256" key="3">
    <source>
        <dbReference type="SAM" id="Coils"/>
    </source>
</evidence>
<feature type="signal peptide" evidence="2">
    <location>
        <begin position="1"/>
        <end position="23"/>
    </location>
</feature>
<dbReference type="SUPFAM" id="SSF56954">
    <property type="entry name" value="Outer membrane efflux proteins (OEP)"/>
    <property type="match status" value="1"/>
</dbReference>
<dbReference type="InterPro" id="IPR010131">
    <property type="entry name" value="MdtP/NodT-like"/>
</dbReference>
<evidence type="ECO:0000313" key="4">
    <source>
        <dbReference type="EMBL" id="RXR22614.1"/>
    </source>
</evidence>
<name>A0A4V1N2N5_9FLAO</name>
<sequence length="482" mass="53537">MNKLKKNALYTATALATLLYVSCGVPKTATREANTSVPQTYANGSTDTLTSAQINWNTFFKDPNLTALVDQALQNNQELNILLQEISIAKNEVKARKGEYLPFVTAGAGAGIDKVGRYTSQGASDEANEIAPGKKFPDPLPNYGAGVQINWEVDIWKKLRNAKQAALHRYLATVEGRNFMVTHLIAEVATSYYELLALDAQLEMLQQNIAIQQNALEVVKLEKTAARVTELAVRKFEAEVLKNQSRQYEIQQQIVETENHINYLVGRFPQPVLRTTTAFTESTPALVNSGIPSQLLANRPDIRQAEQQVMASKLDIKAARAAFYPSFAIRSGIGYSAFNPSYFLKTPESLAYSLAGDLVAPLLNRNAIKANFLSANNRQVQAAFGYERTVLNAYIEVANQLARIQNLNKSYELKDKQVAALVQSIDLSTLLFKSARADYMEVLLTQRDALESKMELIETKKQQFTAVVNLYRALGGGWKKNR</sequence>
<evidence type="ECO:0000313" key="5">
    <source>
        <dbReference type="Proteomes" id="UP000289857"/>
    </source>
</evidence>
<dbReference type="Proteomes" id="UP000289857">
    <property type="component" value="Unassembled WGS sequence"/>
</dbReference>
<dbReference type="RefSeq" id="WP_129461499.1">
    <property type="nucleotide sequence ID" value="NZ_SBKN01000004.1"/>
</dbReference>
<keyword evidence="2" id="KW-0732">Signal</keyword>
<proteinExistence type="inferred from homology"/>
<feature type="chain" id="PRO_5021044263" evidence="2">
    <location>
        <begin position="24"/>
        <end position="482"/>
    </location>
</feature>
<feature type="coiled-coil region" evidence="3">
    <location>
        <begin position="195"/>
        <end position="222"/>
    </location>
</feature>
<protein>
    <submittedName>
        <fullName evidence="4">Efflux transporter outer membrane subunit</fullName>
    </submittedName>
</protein>
<reference evidence="5" key="1">
    <citation type="submission" date="2019-01" db="EMBL/GenBank/DDBJ databases">
        <title>Cytophagaceae bacterium strain CAR-16.</title>
        <authorList>
            <person name="Chen W.-M."/>
        </authorList>
    </citation>
    <scope>NUCLEOTIDE SEQUENCE [LARGE SCALE GENOMIC DNA]</scope>
    <source>
        <strain evidence="5">WWJ-16</strain>
    </source>
</reference>
<keyword evidence="2" id="KW-0472">Membrane</keyword>
<comment type="caution">
    <text evidence="4">The sequence shown here is derived from an EMBL/GenBank/DDBJ whole genome shotgun (WGS) entry which is preliminary data.</text>
</comment>
<comment type="subcellular location">
    <subcellularLocation>
        <location evidence="2">Cell membrane</location>
        <topology evidence="2">Lipid-anchor</topology>
    </subcellularLocation>
</comment>
<dbReference type="PANTHER" id="PTHR30203">
    <property type="entry name" value="OUTER MEMBRANE CATION EFFLUX PROTEIN"/>
    <property type="match status" value="1"/>
</dbReference>
<keyword evidence="2" id="KW-1134">Transmembrane beta strand</keyword>
<dbReference type="NCBIfam" id="TIGR01845">
    <property type="entry name" value="outer_NodT"/>
    <property type="match status" value="1"/>
</dbReference>
<dbReference type="GO" id="GO:0005886">
    <property type="term" value="C:plasma membrane"/>
    <property type="evidence" value="ECO:0007669"/>
    <property type="project" value="UniProtKB-SubCell"/>
</dbReference>
<keyword evidence="2" id="KW-0449">Lipoprotein</keyword>
<dbReference type="OrthoDB" id="9770517at2"/>
<keyword evidence="2" id="KW-0812">Transmembrane</keyword>
<evidence type="ECO:0000256" key="2">
    <source>
        <dbReference type="RuleBase" id="RU362097"/>
    </source>
</evidence>
<accession>A0A4V1N2N5</accession>
<dbReference type="AlphaFoldDB" id="A0A4V1N2N5"/>
<dbReference type="GO" id="GO:0015562">
    <property type="term" value="F:efflux transmembrane transporter activity"/>
    <property type="evidence" value="ECO:0007669"/>
    <property type="project" value="InterPro"/>
</dbReference>
<dbReference type="EMBL" id="SBKN01000004">
    <property type="protein sequence ID" value="RXR22614.1"/>
    <property type="molecule type" value="Genomic_DNA"/>
</dbReference>
<keyword evidence="2" id="KW-0564">Palmitate</keyword>
<keyword evidence="5" id="KW-1185">Reference proteome</keyword>
<comment type="similarity">
    <text evidence="1 2">Belongs to the outer membrane factor (OMF) (TC 1.B.17) family.</text>
</comment>
<organism evidence="4 5">
    <name type="scientific">Flavobacterium stagni</name>
    <dbReference type="NCBI Taxonomy" id="2506421"/>
    <lineage>
        <taxon>Bacteria</taxon>
        <taxon>Pseudomonadati</taxon>
        <taxon>Bacteroidota</taxon>
        <taxon>Flavobacteriia</taxon>
        <taxon>Flavobacteriales</taxon>
        <taxon>Flavobacteriaceae</taxon>
        <taxon>Flavobacterium</taxon>
    </lineage>
</organism>
<dbReference type="Pfam" id="PF02321">
    <property type="entry name" value="OEP"/>
    <property type="match status" value="2"/>
</dbReference>
<gene>
    <name evidence="4" type="ORF">EQG61_08515</name>
</gene>
<dbReference type="InterPro" id="IPR003423">
    <property type="entry name" value="OMP_efflux"/>
</dbReference>
<dbReference type="Gene3D" id="2.20.200.10">
    <property type="entry name" value="Outer membrane efflux proteins (OEP)"/>
    <property type="match status" value="1"/>
</dbReference>
<keyword evidence="3" id="KW-0175">Coiled coil</keyword>
<evidence type="ECO:0000256" key="1">
    <source>
        <dbReference type="ARBA" id="ARBA00007613"/>
    </source>
</evidence>
<dbReference type="PANTHER" id="PTHR30203:SF30">
    <property type="entry name" value="OUTER MEMBRANE PROTEIN-RELATED"/>
    <property type="match status" value="1"/>
</dbReference>